<evidence type="ECO:0000313" key="6">
    <source>
        <dbReference type="Proteomes" id="UP000466848"/>
    </source>
</evidence>
<accession>A0A858BY92</accession>
<dbReference type="Pfam" id="PF07719">
    <property type="entry name" value="TPR_2"/>
    <property type="match status" value="1"/>
</dbReference>
<dbReference type="InterPro" id="IPR013105">
    <property type="entry name" value="TPR_2"/>
</dbReference>
<dbReference type="InterPro" id="IPR011990">
    <property type="entry name" value="TPR-like_helical_dom_sf"/>
</dbReference>
<dbReference type="PANTHER" id="PTHR45586:SF1">
    <property type="entry name" value="LIPOPOLYSACCHARIDE ASSEMBLY PROTEIN B"/>
    <property type="match status" value="1"/>
</dbReference>
<reference evidence="5 6" key="1">
    <citation type="submission" date="2020-02" db="EMBL/GenBank/DDBJ databases">
        <authorList>
            <person name="Kim Y.B."/>
            <person name="Roh S.W."/>
        </authorList>
    </citation>
    <scope>NUCLEOTIDE SEQUENCE [LARGE SCALE GENOMIC DNA]</scope>
    <source>
        <strain evidence="5 6">DSM 103574</strain>
    </source>
</reference>
<dbReference type="InterPro" id="IPR051012">
    <property type="entry name" value="CellSynth/LPSAsmb/PSIAsmb"/>
</dbReference>
<sequence length="365" mass="41669">MKVKKTERQLKKVESGSHAEAKADGRSQGPGQGRIRGDRVGPYLTSFLADFVFDELSPEFLKKIGVAELMAGVPVPIRRGELVQIQQGQQLTANQLAENMIWLLGVDPQFKYGEHYLAFLLKLFRQQILDSTLREAQDAAEQGQLKKACIYFRACLRLQPDSLEGLYGYIRVCRDMYLEGGDEDYVGNLKAETMEYLEVLTLEHPDFGPGYYYLGYAYANLGLYAKAAITWQQYLDRSEDQEERQEIQERLTQLEGPVKIEDGCNDVLAGRYEEGIFKLEPYEKSSFSSWWPLYYYLGMAHAGLGEHQEAKKSFKHLLTLQPSHVEAMLELAAIYRAEGDLENQKKYTDKVELILSQQEADRTGE</sequence>
<dbReference type="SMART" id="SM00028">
    <property type="entry name" value="TPR"/>
    <property type="match status" value="3"/>
</dbReference>
<dbReference type="Proteomes" id="UP000466848">
    <property type="component" value="Chromosome"/>
</dbReference>
<dbReference type="PROSITE" id="PS50005">
    <property type="entry name" value="TPR"/>
    <property type="match status" value="1"/>
</dbReference>
<dbReference type="InterPro" id="IPR019734">
    <property type="entry name" value="TPR_rpt"/>
</dbReference>
<proteinExistence type="predicted"/>
<gene>
    <name evidence="5" type="ORF">Ami103574_12600</name>
</gene>
<keyword evidence="1" id="KW-0677">Repeat</keyword>
<dbReference type="PANTHER" id="PTHR45586">
    <property type="entry name" value="TPR REPEAT-CONTAINING PROTEIN PA4667"/>
    <property type="match status" value="1"/>
</dbReference>
<organism evidence="5 6">
    <name type="scientific">Aminipila butyrica</name>
    <dbReference type="NCBI Taxonomy" id="433296"/>
    <lineage>
        <taxon>Bacteria</taxon>
        <taxon>Bacillati</taxon>
        <taxon>Bacillota</taxon>
        <taxon>Clostridia</taxon>
        <taxon>Peptostreptococcales</taxon>
        <taxon>Anaerovoracaceae</taxon>
        <taxon>Aminipila</taxon>
    </lineage>
</organism>
<evidence type="ECO:0000313" key="5">
    <source>
        <dbReference type="EMBL" id="QIB70078.1"/>
    </source>
</evidence>
<dbReference type="Pfam" id="PF13181">
    <property type="entry name" value="TPR_8"/>
    <property type="match status" value="1"/>
</dbReference>
<dbReference type="KEGG" id="abut:Ami103574_12600"/>
<dbReference type="EMBL" id="CP048649">
    <property type="protein sequence ID" value="QIB70078.1"/>
    <property type="molecule type" value="Genomic_DNA"/>
</dbReference>
<feature type="repeat" description="TPR" evidence="3">
    <location>
        <begin position="291"/>
        <end position="324"/>
    </location>
</feature>
<protein>
    <submittedName>
        <fullName evidence="5">Tetratricopeptide repeat protein</fullName>
    </submittedName>
</protein>
<dbReference type="RefSeq" id="WP_163067318.1">
    <property type="nucleotide sequence ID" value="NZ_CP048649.1"/>
</dbReference>
<evidence type="ECO:0000256" key="1">
    <source>
        <dbReference type="ARBA" id="ARBA00022737"/>
    </source>
</evidence>
<keyword evidence="6" id="KW-1185">Reference proteome</keyword>
<keyword evidence="2 3" id="KW-0802">TPR repeat</keyword>
<feature type="region of interest" description="Disordered" evidence="4">
    <location>
        <begin position="1"/>
        <end position="36"/>
    </location>
</feature>
<evidence type="ECO:0000256" key="3">
    <source>
        <dbReference type="PROSITE-ProRule" id="PRU00339"/>
    </source>
</evidence>
<name>A0A858BY92_9FIRM</name>
<dbReference type="Pfam" id="PF13174">
    <property type="entry name" value="TPR_6"/>
    <property type="match status" value="1"/>
</dbReference>
<dbReference type="Gene3D" id="1.25.40.10">
    <property type="entry name" value="Tetratricopeptide repeat domain"/>
    <property type="match status" value="2"/>
</dbReference>
<feature type="compositionally biased region" description="Basic and acidic residues" evidence="4">
    <location>
        <begin position="1"/>
        <end position="25"/>
    </location>
</feature>
<dbReference type="AlphaFoldDB" id="A0A858BY92"/>
<dbReference type="SUPFAM" id="SSF48452">
    <property type="entry name" value="TPR-like"/>
    <property type="match status" value="1"/>
</dbReference>
<evidence type="ECO:0000256" key="2">
    <source>
        <dbReference type="ARBA" id="ARBA00022803"/>
    </source>
</evidence>
<evidence type="ECO:0000256" key="4">
    <source>
        <dbReference type="SAM" id="MobiDB-lite"/>
    </source>
</evidence>